<organism evidence="1 2">
    <name type="scientific">Vibrio mimicus</name>
    <dbReference type="NCBI Taxonomy" id="674"/>
    <lineage>
        <taxon>Bacteria</taxon>
        <taxon>Pseudomonadati</taxon>
        <taxon>Pseudomonadota</taxon>
        <taxon>Gammaproteobacteria</taxon>
        <taxon>Vibrionales</taxon>
        <taxon>Vibrionaceae</taxon>
        <taxon>Vibrio</taxon>
    </lineage>
</organism>
<proteinExistence type="predicted"/>
<dbReference type="STRING" id="674.VM_03470"/>
<dbReference type="KEGG" id="vmi:AL543_06280"/>
<dbReference type="EMBL" id="LOSJ02000002">
    <property type="protein sequence ID" value="PNM56477.1"/>
    <property type="molecule type" value="Genomic_DNA"/>
</dbReference>
<reference evidence="1" key="1">
    <citation type="submission" date="2017-12" db="EMBL/GenBank/DDBJ databases">
        <title>FDA dAtabase for Regulatory Grade micrObial Sequences (FDA-ARGOS): Supporting development and validation of Infectious Disease Dx tests.</title>
        <authorList>
            <person name="Hoffmann M."/>
            <person name="Allard M."/>
            <person name="Evans P."/>
            <person name="Brown E."/>
            <person name="Tallon L.J."/>
            <person name="Sadzewicz L."/>
            <person name="Sengamalay N."/>
            <person name="Ott S."/>
            <person name="Godinez A."/>
            <person name="Nagaraj S."/>
            <person name="Vavikolanu K."/>
            <person name="Aluvathingal J."/>
            <person name="Nadendla S."/>
            <person name="Hobson J."/>
            <person name="Sichtig H."/>
        </authorList>
    </citation>
    <scope>NUCLEOTIDE SEQUENCE [LARGE SCALE GENOMIC DNA]</scope>
    <source>
        <strain evidence="1">FDAARGOS_113</strain>
    </source>
</reference>
<sequence length="64" mass="7561">MQQANVSLVYSFELKIDMGNTDVTALYMQWDRHFQYPICKKQWLTLTSQPSDVVSYRLTTEVIQ</sequence>
<evidence type="ECO:0000313" key="2">
    <source>
        <dbReference type="Proteomes" id="UP000053748"/>
    </source>
</evidence>
<protein>
    <submittedName>
        <fullName evidence="1">Uncharacterized protein</fullName>
    </submittedName>
</protein>
<keyword evidence="2" id="KW-1185">Reference proteome</keyword>
<accession>A0A2J9UY81</accession>
<dbReference type="Proteomes" id="UP000053748">
    <property type="component" value="Unassembled WGS sequence"/>
</dbReference>
<gene>
    <name evidence="1" type="ORF">AL544_010515</name>
</gene>
<dbReference type="AlphaFoldDB" id="A0A2J9UY81"/>
<name>A0A2J9UY81_VIBMI</name>
<evidence type="ECO:0000313" key="1">
    <source>
        <dbReference type="EMBL" id="PNM56477.1"/>
    </source>
</evidence>
<comment type="caution">
    <text evidence="1">The sequence shown here is derived from an EMBL/GenBank/DDBJ whole genome shotgun (WGS) entry which is preliminary data.</text>
</comment>